<dbReference type="SMART" id="SM00220">
    <property type="entry name" value="S_TKc"/>
    <property type="match status" value="1"/>
</dbReference>
<dbReference type="SUPFAM" id="SSF48452">
    <property type="entry name" value="TPR-like"/>
    <property type="match status" value="2"/>
</dbReference>
<evidence type="ECO:0000313" key="6">
    <source>
        <dbReference type="EMBL" id="KAF1727466.1"/>
    </source>
</evidence>
<dbReference type="Gene3D" id="1.25.40.10">
    <property type="entry name" value="Tetratricopeptide repeat domain"/>
    <property type="match status" value="2"/>
</dbReference>
<dbReference type="CDD" id="cd14014">
    <property type="entry name" value="STKc_PknB_like"/>
    <property type="match status" value="1"/>
</dbReference>
<evidence type="ECO:0000313" key="7">
    <source>
        <dbReference type="Proteomes" id="UP000781710"/>
    </source>
</evidence>
<keyword evidence="3" id="KW-0418">Kinase</keyword>
<dbReference type="PANTHER" id="PTHR43289:SF34">
    <property type="entry name" value="SERINE_THREONINE-PROTEIN KINASE YBDM-RELATED"/>
    <property type="match status" value="1"/>
</dbReference>
<sequence length="960" mass="104110">MSQRFARALALFDDCVALPAAARSAFLADLADRDPETHRALTTLLDSDGTLQDAGEHDPLPFASLDALHRDTLTAGGQEAAPHGSAEADARVGSRLGPWRIERALESGGMGTVYEAWRDDGQYQQRVALKCMRGELTSPRLIESFRREREALAALDHPGIATLFDGGIEAGGYPWFAMRYVQGAQMDAWCDARTASLRTRVALLVQVCDALVYAHQRQVLHQDIKPSNLMVTDEGQVQVLDFGLTASLAASDAVPRLAASDGYTAPEALSGALPAVTMDVWSMGVLMYRLLAGALPHASTRLLSTVLSQDKDQAPRMSQLAEQGAAAQAQCRGFGTPRALARALSGDLDAIAARCIARTPGQRYASIDALRDDLQAWLERRPVEARGGGAAYRGLRLLARHRLAALLTALTLCVAAVSLGMLVRQERSAAHETASNLALSQVFERMLGNATLSGLGDTPMSSGALLEDTERQVRALPLQDHPVVLARGLSMLARNYSVVGDYDRATRLAAEAARLQGDDPSGLATAQATLAALLNLRGRPRDAQAAAQEGLREMAGADILPPRLQLLTELARSRWDLGEHDLARHTLDQALALAGDGHLPSAQAELLTLRGYWNTRLVRFAQADDDLRRAIALAAPAYPLVANEARRLLAQNLLVQERIDEGRRIAEALLADYRLRLGDSHPLVGRAWRVLANLQCTGGQLEACAVSIDQAERIVRLHFGEQHPEFADVLRVRSLLGVFGQSGQAGVIPALRRAEALLLAAYPPQHETIVRIRLMLARRLLSANPKERNESIALMRTVMADHAKGRLSPQPIHRITLAEGLLKRAGAGDLQEARALVEQNEAALRAYPPAYSMVFYNRYLLAYLTDRGGDPALADTLLARLATDIGENPATTNNRFVLRDTLMLRAMIALRRGDAPAARTLLADAVTRAEAMFGPDHQASRRARAQLDALDNTGTFELLR</sequence>
<dbReference type="InterPro" id="IPR008271">
    <property type="entry name" value="Ser/Thr_kinase_AS"/>
</dbReference>
<dbReference type="PANTHER" id="PTHR43289">
    <property type="entry name" value="MITOGEN-ACTIVATED PROTEIN KINASE KINASE KINASE 20-RELATED"/>
    <property type="match status" value="1"/>
</dbReference>
<gene>
    <name evidence="6" type="ORF">CSC78_01240</name>
</gene>
<evidence type="ECO:0000256" key="1">
    <source>
        <dbReference type="ARBA" id="ARBA00022679"/>
    </source>
</evidence>
<dbReference type="Gene3D" id="1.10.510.10">
    <property type="entry name" value="Transferase(Phosphotransferase) domain 1"/>
    <property type="match status" value="1"/>
</dbReference>
<dbReference type="RefSeq" id="WP_162336089.1">
    <property type="nucleotide sequence ID" value="NZ_JBHSRQ010000007.1"/>
</dbReference>
<keyword evidence="4" id="KW-0067">ATP-binding</keyword>
<evidence type="ECO:0000256" key="2">
    <source>
        <dbReference type="ARBA" id="ARBA00022741"/>
    </source>
</evidence>
<dbReference type="InterPro" id="IPR000719">
    <property type="entry name" value="Prot_kinase_dom"/>
</dbReference>
<dbReference type="PROSITE" id="PS00108">
    <property type="entry name" value="PROTEIN_KINASE_ST"/>
    <property type="match status" value="1"/>
</dbReference>
<evidence type="ECO:0000259" key="5">
    <source>
        <dbReference type="PROSITE" id="PS50011"/>
    </source>
</evidence>
<dbReference type="InterPro" id="IPR011990">
    <property type="entry name" value="TPR-like_helical_dom_sf"/>
</dbReference>
<dbReference type="Pfam" id="PF00069">
    <property type="entry name" value="Pkinase"/>
    <property type="match status" value="1"/>
</dbReference>
<keyword evidence="1" id="KW-0808">Transferase</keyword>
<evidence type="ECO:0000256" key="4">
    <source>
        <dbReference type="ARBA" id="ARBA00022840"/>
    </source>
</evidence>
<dbReference type="Gene3D" id="3.30.200.20">
    <property type="entry name" value="Phosphorylase Kinase, domain 1"/>
    <property type="match status" value="1"/>
</dbReference>
<keyword evidence="2" id="KW-0547">Nucleotide-binding</keyword>
<evidence type="ECO:0000256" key="3">
    <source>
        <dbReference type="ARBA" id="ARBA00022777"/>
    </source>
</evidence>
<proteinExistence type="predicted"/>
<dbReference type="EMBL" id="PDWW01000001">
    <property type="protein sequence ID" value="KAF1727466.1"/>
    <property type="molecule type" value="Genomic_DNA"/>
</dbReference>
<dbReference type="PROSITE" id="PS50011">
    <property type="entry name" value="PROTEIN_KINASE_DOM"/>
    <property type="match status" value="1"/>
</dbReference>
<keyword evidence="7" id="KW-1185">Reference proteome</keyword>
<feature type="domain" description="Protein kinase" evidence="5">
    <location>
        <begin position="99"/>
        <end position="378"/>
    </location>
</feature>
<accession>A0ABQ6ZM79</accession>
<protein>
    <recommendedName>
        <fullName evidence="5">Protein kinase domain-containing protein</fullName>
    </recommendedName>
</protein>
<comment type="caution">
    <text evidence="6">The sequence shown here is derived from an EMBL/GenBank/DDBJ whole genome shotgun (WGS) entry which is preliminary data.</text>
</comment>
<dbReference type="SUPFAM" id="SSF56112">
    <property type="entry name" value="Protein kinase-like (PK-like)"/>
    <property type="match status" value="1"/>
</dbReference>
<name>A0ABQ6ZM79_9GAMM</name>
<dbReference type="Proteomes" id="UP000781710">
    <property type="component" value="Unassembled WGS sequence"/>
</dbReference>
<organism evidence="6 7">
    <name type="scientific">Pseudoxanthomonas japonensis</name>
    <dbReference type="NCBI Taxonomy" id="69284"/>
    <lineage>
        <taxon>Bacteria</taxon>
        <taxon>Pseudomonadati</taxon>
        <taxon>Pseudomonadota</taxon>
        <taxon>Gammaproteobacteria</taxon>
        <taxon>Lysobacterales</taxon>
        <taxon>Lysobacteraceae</taxon>
        <taxon>Pseudoxanthomonas</taxon>
    </lineage>
</organism>
<dbReference type="InterPro" id="IPR011009">
    <property type="entry name" value="Kinase-like_dom_sf"/>
</dbReference>
<reference evidence="6 7" key="1">
    <citation type="submission" date="2017-10" db="EMBL/GenBank/DDBJ databases">
        <title>Whole genome sequencing of members of genus Pseudoxanthomonas.</title>
        <authorList>
            <person name="Kumar S."/>
            <person name="Bansal K."/>
            <person name="Kaur A."/>
            <person name="Patil P."/>
            <person name="Sharma S."/>
            <person name="Patil P.B."/>
        </authorList>
    </citation>
    <scope>NUCLEOTIDE SEQUENCE [LARGE SCALE GENOMIC DNA]</scope>
    <source>
        <strain evidence="6 7">DSM 17109</strain>
    </source>
</reference>